<protein>
    <submittedName>
        <fullName evidence="1">Uncharacterized protein</fullName>
    </submittedName>
</protein>
<accession>A0A2W5N7Z9</accession>
<evidence type="ECO:0000313" key="2">
    <source>
        <dbReference type="Proteomes" id="UP000249417"/>
    </source>
</evidence>
<reference evidence="1 2" key="1">
    <citation type="submission" date="2017-08" db="EMBL/GenBank/DDBJ databases">
        <title>Infants hospitalized years apart are colonized by the same room-sourced microbial strains.</title>
        <authorList>
            <person name="Brooks B."/>
            <person name="Olm M.R."/>
            <person name="Firek B.A."/>
            <person name="Baker R."/>
            <person name="Thomas B.C."/>
            <person name="Morowitz M.J."/>
            <person name="Banfield J.F."/>
        </authorList>
    </citation>
    <scope>NUCLEOTIDE SEQUENCE [LARGE SCALE GENOMIC DNA]</scope>
    <source>
        <strain evidence="1">S2_005_002_R2_29</strain>
    </source>
</reference>
<gene>
    <name evidence="1" type="ORF">DI551_00870</name>
</gene>
<comment type="caution">
    <text evidence="1">The sequence shown here is derived from an EMBL/GenBank/DDBJ whole genome shotgun (WGS) entry which is preliminary data.</text>
</comment>
<sequence>MSLGRDFKAAKDIVNLVIYAAEAGRAEQFCQPLQRTLNSFAKILLENEPNLERVSTMAKDEGRDSFFVGQTIKLAAFFQAADTPAQPDLFDNTLSVQRPLFDPVTLPTSEFEVGNNKEARAAIDNLEQRLKARFPSDADRIARIAAQGRQAYAEDAPTGLVARLSVVLPRSLRR</sequence>
<dbReference type="AlphaFoldDB" id="A0A2W5N7Z9"/>
<dbReference type="EMBL" id="QFQB01000003">
    <property type="protein sequence ID" value="PZQ48668.1"/>
    <property type="molecule type" value="Genomic_DNA"/>
</dbReference>
<organism evidence="1 2">
    <name type="scientific">Micavibrio aeruginosavorus</name>
    <dbReference type="NCBI Taxonomy" id="349221"/>
    <lineage>
        <taxon>Bacteria</taxon>
        <taxon>Pseudomonadati</taxon>
        <taxon>Bdellovibrionota</taxon>
        <taxon>Bdellovibrionia</taxon>
        <taxon>Bdellovibrionales</taxon>
        <taxon>Pseudobdellovibrionaceae</taxon>
        <taxon>Micavibrio</taxon>
    </lineage>
</organism>
<proteinExistence type="predicted"/>
<evidence type="ECO:0000313" key="1">
    <source>
        <dbReference type="EMBL" id="PZQ48668.1"/>
    </source>
</evidence>
<name>A0A2W5N7Z9_9BACT</name>
<dbReference type="Proteomes" id="UP000249417">
    <property type="component" value="Unassembled WGS sequence"/>
</dbReference>